<proteinExistence type="predicted"/>
<protein>
    <submittedName>
        <fullName evidence="1">Uncharacterized protein</fullName>
    </submittedName>
</protein>
<dbReference type="RefSeq" id="WP_162318200.1">
    <property type="nucleotide sequence ID" value="NZ_JAHQXF010000002.1"/>
</dbReference>
<gene>
    <name evidence="1" type="ORF">KTS45_14280</name>
</gene>
<reference evidence="1 2" key="1">
    <citation type="submission" date="2021-06" db="EMBL/GenBank/DDBJ databases">
        <title>New haloarchaea isolates fom saline soil.</title>
        <authorList>
            <person name="Duran-Viseras A."/>
            <person name="Sanchez-Porro C.S."/>
            <person name="Ventosa A."/>
        </authorList>
    </citation>
    <scope>NUCLEOTIDE SEQUENCE [LARGE SCALE GENOMIC DNA]</scope>
    <source>
        <strain evidence="1 2">JCM 183640</strain>
    </source>
</reference>
<dbReference type="EMBL" id="JAHQXF010000002">
    <property type="protein sequence ID" value="MBV0925370.1"/>
    <property type="molecule type" value="Genomic_DNA"/>
</dbReference>
<organism evidence="1 2">
    <name type="scientific">Haloarcula limicola</name>
    <dbReference type="NCBI Taxonomy" id="1429915"/>
    <lineage>
        <taxon>Archaea</taxon>
        <taxon>Methanobacteriati</taxon>
        <taxon>Methanobacteriota</taxon>
        <taxon>Stenosarchaea group</taxon>
        <taxon>Halobacteria</taxon>
        <taxon>Halobacteriales</taxon>
        <taxon>Haloarculaceae</taxon>
        <taxon>Haloarcula</taxon>
    </lineage>
</organism>
<dbReference type="AlphaFoldDB" id="A0A8J7Y6C1"/>
<sequence>MLGERGRTSEAVAEDAVAQFRTCHATGAPVDPHTADQPQVYLPLAGGRVPMPSETVRVRANVELLDALGSDAGG</sequence>
<dbReference type="Proteomes" id="UP000766550">
    <property type="component" value="Unassembled WGS sequence"/>
</dbReference>
<dbReference type="OrthoDB" id="7994at2157"/>
<name>A0A8J7Y6C1_9EURY</name>
<accession>A0A8J7Y6C1</accession>
<evidence type="ECO:0000313" key="2">
    <source>
        <dbReference type="Proteomes" id="UP000766550"/>
    </source>
</evidence>
<keyword evidence="2" id="KW-1185">Reference proteome</keyword>
<comment type="caution">
    <text evidence="1">The sequence shown here is derived from an EMBL/GenBank/DDBJ whole genome shotgun (WGS) entry which is preliminary data.</text>
</comment>
<evidence type="ECO:0000313" key="1">
    <source>
        <dbReference type="EMBL" id="MBV0925370.1"/>
    </source>
</evidence>